<reference evidence="1 2" key="1">
    <citation type="submission" date="2021-08" db="EMBL/GenBank/DDBJ databases">
        <title>Comparative Genomics Analysis of the Genus Qipengyuania Reveals Extensive Genetic Diversity and Metabolic Versatility, Including the Description of Fifteen Novel Species.</title>
        <authorList>
            <person name="Liu Y."/>
        </authorList>
    </citation>
    <scope>NUCLEOTIDE SEQUENCE [LARGE SCALE GENOMIC DNA]</scope>
    <source>
        <strain evidence="1 2">1NDH13</strain>
    </source>
</reference>
<dbReference type="Proteomes" id="UP000824281">
    <property type="component" value="Chromosome"/>
</dbReference>
<evidence type="ECO:0000313" key="2">
    <source>
        <dbReference type="Proteomes" id="UP000824281"/>
    </source>
</evidence>
<evidence type="ECO:0000313" key="1">
    <source>
        <dbReference type="EMBL" id="QZD90205.1"/>
    </source>
</evidence>
<proteinExistence type="predicted"/>
<keyword evidence="2" id="KW-1185">Reference proteome</keyword>
<dbReference type="RefSeq" id="WP_221425679.1">
    <property type="nucleotide sequence ID" value="NZ_CP081295.1"/>
</dbReference>
<sequence>MSVAGTYDTVVKSPMGDQKGTFTVVPGDDGNTFTGSMQGGMGGMDVKDGKIDGDTLTWAMDMTVPMPMTLNCKATVDGDQLTGTVNAGAFGDMALTGERQG</sequence>
<accession>A0ABX8ZMK2</accession>
<organism evidence="1 2">
    <name type="scientific">Qipengyuania aurantiaca</name>
    <dbReference type="NCBI Taxonomy" id="2867233"/>
    <lineage>
        <taxon>Bacteria</taxon>
        <taxon>Pseudomonadati</taxon>
        <taxon>Pseudomonadota</taxon>
        <taxon>Alphaproteobacteria</taxon>
        <taxon>Sphingomonadales</taxon>
        <taxon>Erythrobacteraceae</taxon>
        <taxon>Qipengyuania</taxon>
    </lineage>
</organism>
<protein>
    <submittedName>
        <fullName evidence="1">Uncharacterized protein</fullName>
    </submittedName>
</protein>
<dbReference type="EMBL" id="CP081295">
    <property type="protein sequence ID" value="QZD90205.1"/>
    <property type="molecule type" value="Genomic_DNA"/>
</dbReference>
<name>A0ABX8ZMK2_9SPHN</name>
<gene>
    <name evidence="1" type="ORF">K3148_02015</name>
</gene>